<reference evidence="2" key="1">
    <citation type="journal article" date="2017" name="Parasit. Vectors">
        <title>Sialotranscriptomics of Rhipicephalus zambeziensis reveals intricate expression profiles of secretory proteins and suggests tight temporal transcriptional regulation during blood-feeding.</title>
        <authorList>
            <person name="de Castro M.H."/>
            <person name="de Klerk D."/>
            <person name="Pienaar R."/>
            <person name="Rees D.J.G."/>
            <person name="Mans B.J."/>
        </authorList>
    </citation>
    <scope>NUCLEOTIDE SEQUENCE</scope>
    <source>
        <tissue evidence="2">Salivary glands</tissue>
    </source>
</reference>
<keyword evidence="1" id="KW-0812">Transmembrane</keyword>
<proteinExistence type="predicted"/>
<evidence type="ECO:0000256" key="1">
    <source>
        <dbReference type="SAM" id="Phobius"/>
    </source>
</evidence>
<evidence type="ECO:0000313" key="2">
    <source>
        <dbReference type="EMBL" id="MAA13526.1"/>
    </source>
</evidence>
<name>A0A224Y7F9_9ACAR</name>
<feature type="transmembrane region" description="Helical" evidence="1">
    <location>
        <begin position="12"/>
        <end position="32"/>
    </location>
</feature>
<protein>
    <submittedName>
        <fullName evidence="2">Uncharacterized protein</fullName>
    </submittedName>
</protein>
<accession>A0A224Y7F9</accession>
<organism evidence="2">
    <name type="scientific">Rhipicephalus zambeziensis</name>
    <dbReference type="NCBI Taxonomy" id="60191"/>
    <lineage>
        <taxon>Eukaryota</taxon>
        <taxon>Metazoa</taxon>
        <taxon>Ecdysozoa</taxon>
        <taxon>Arthropoda</taxon>
        <taxon>Chelicerata</taxon>
        <taxon>Arachnida</taxon>
        <taxon>Acari</taxon>
        <taxon>Parasitiformes</taxon>
        <taxon>Ixodida</taxon>
        <taxon>Ixodoidea</taxon>
        <taxon>Ixodidae</taxon>
        <taxon>Rhipicephalinae</taxon>
        <taxon>Rhipicephalus</taxon>
        <taxon>Rhipicephalus</taxon>
    </lineage>
</organism>
<sequence>MVNPGDGALKMGRPWILVCGSVCVAWWIRFLVPFSFPRWLTLVHASFFRSSNVKKFHSAEVWQVFKKVMLSLTIISGSLHLYVLFSCISSYYARNFRSEYCTLSLSQKSPALLGYYGQVWFWQLVICFLKV</sequence>
<keyword evidence="1" id="KW-1133">Transmembrane helix</keyword>
<dbReference type="AlphaFoldDB" id="A0A224Y7F9"/>
<dbReference type="EMBL" id="GFPF01002380">
    <property type="protein sequence ID" value="MAA13526.1"/>
    <property type="molecule type" value="Transcribed_RNA"/>
</dbReference>
<feature type="transmembrane region" description="Helical" evidence="1">
    <location>
        <begin position="68"/>
        <end position="92"/>
    </location>
</feature>
<keyword evidence="1" id="KW-0472">Membrane</keyword>